<feature type="region of interest" description="Disordered" evidence="1">
    <location>
        <begin position="20"/>
        <end position="50"/>
    </location>
</feature>
<dbReference type="OrthoDB" id="7594608at2"/>
<sequence length="172" mass="17369">MMRIAMAVMAASLALAGCGSKSDTELASGTITDPDTGEKTDYSVTTDGDEGNLSIKTEDGEMQFGSGAANAKLPDGFAPYPGSKMTGGFTATGKDGQGGMASFEAPGKAEDVIAHFRRQAEAAGLKVNAEVSSGNTLLLGAERPDDSKSGVQVTATQQGDMVKGSVTYGMGG</sequence>
<evidence type="ECO:0008006" key="5">
    <source>
        <dbReference type="Google" id="ProtNLM"/>
    </source>
</evidence>
<gene>
    <name evidence="3" type="ORF">SAMN06295955_101735</name>
</gene>
<dbReference type="PROSITE" id="PS51257">
    <property type="entry name" value="PROKAR_LIPOPROTEIN"/>
    <property type="match status" value="1"/>
</dbReference>
<protein>
    <recommendedName>
        <fullName evidence="5">Lipoprotein</fullName>
    </recommendedName>
</protein>
<dbReference type="EMBL" id="FZPA01000001">
    <property type="protein sequence ID" value="SNS43074.1"/>
    <property type="molecule type" value="Genomic_DNA"/>
</dbReference>
<dbReference type="Proteomes" id="UP000198339">
    <property type="component" value="Unassembled WGS sequence"/>
</dbReference>
<accession>A0A239EGR1</accession>
<evidence type="ECO:0000313" key="4">
    <source>
        <dbReference type="Proteomes" id="UP000198339"/>
    </source>
</evidence>
<name>A0A239EGR1_9SPHN</name>
<feature type="signal peptide" evidence="2">
    <location>
        <begin position="1"/>
        <end position="16"/>
    </location>
</feature>
<dbReference type="RefSeq" id="WP_141133902.1">
    <property type="nucleotide sequence ID" value="NZ_FZPA01000001.1"/>
</dbReference>
<proteinExistence type="predicted"/>
<evidence type="ECO:0000256" key="2">
    <source>
        <dbReference type="SAM" id="SignalP"/>
    </source>
</evidence>
<evidence type="ECO:0000256" key="1">
    <source>
        <dbReference type="SAM" id="MobiDB-lite"/>
    </source>
</evidence>
<keyword evidence="2" id="KW-0732">Signal</keyword>
<dbReference type="AlphaFoldDB" id="A0A239EGR1"/>
<keyword evidence="4" id="KW-1185">Reference proteome</keyword>
<organism evidence="3 4">
    <name type="scientific">Sphingopyxis indica</name>
    <dbReference type="NCBI Taxonomy" id="436663"/>
    <lineage>
        <taxon>Bacteria</taxon>
        <taxon>Pseudomonadati</taxon>
        <taxon>Pseudomonadota</taxon>
        <taxon>Alphaproteobacteria</taxon>
        <taxon>Sphingomonadales</taxon>
        <taxon>Sphingomonadaceae</taxon>
        <taxon>Sphingopyxis</taxon>
    </lineage>
</organism>
<evidence type="ECO:0000313" key="3">
    <source>
        <dbReference type="EMBL" id="SNS43074.1"/>
    </source>
</evidence>
<feature type="chain" id="PRO_5013348673" description="Lipoprotein" evidence="2">
    <location>
        <begin position="17"/>
        <end position="172"/>
    </location>
</feature>
<reference evidence="3 4" key="1">
    <citation type="submission" date="2017-06" db="EMBL/GenBank/DDBJ databases">
        <authorList>
            <person name="Kim H.J."/>
            <person name="Triplett B.A."/>
        </authorList>
    </citation>
    <scope>NUCLEOTIDE SEQUENCE [LARGE SCALE GENOMIC DNA]</scope>
    <source>
        <strain evidence="3 4">DS15</strain>
    </source>
</reference>